<keyword evidence="3" id="KW-1185">Reference proteome</keyword>
<evidence type="ECO:0000256" key="1">
    <source>
        <dbReference type="SAM" id="MobiDB-lite"/>
    </source>
</evidence>
<name>A0A4Y2W3E9_ARAVE</name>
<reference evidence="2 3" key="1">
    <citation type="journal article" date="2019" name="Sci. Rep.">
        <title>Orb-weaving spider Araneus ventricosus genome elucidates the spidroin gene catalogue.</title>
        <authorList>
            <person name="Kono N."/>
            <person name="Nakamura H."/>
            <person name="Ohtoshi R."/>
            <person name="Moran D.A.P."/>
            <person name="Shinohara A."/>
            <person name="Yoshida Y."/>
            <person name="Fujiwara M."/>
            <person name="Mori M."/>
            <person name="Tomita M."/>
            <person name="Arakawa K."/>
        </authorList>
    </citation>
    <scope>NUCLEOTIDE SEQUENCE [LARGE SCALE GENOMIC DNA]</scope>
</reference>
<feature type="region of interest" description="Disordered" evidence="1">
    <location>
        <begin position="1"/>
        <end position="21"/>
    </location>
</feature>
<evidence type="ECO:0000313" key="2">
    <source>
        <dbReference type="EMBL" id="GBO31492.1"/>
    </source>
</evidence>
<evidence type="ECO:0000313" key="3">
    <source>
        <dbReference type="Proteomes" id="UP000499080"/>
    </source>
</evidence>
<gene>
    <name evidence="2" type="ORF">AVEN_47732_1</name>
</gene>
<feature type="compositionally biased region" description="Basic residues" evidence="1">
    <location>
        <begin position="11"/>
        <end position="21"/>
    </location>
</feature>
<dbReference type="Proteomes" id="UP000499080">
    <property type="component" value="Unassembled WGS sequence"/>
</dbReference>
<accession>A0A4Y2W3E9</accession>
<feature type="region of interest" description="Disordered" evidence="1">
    <location>
        <begin position="133"/>
        <end position="158"/>
    </location>
</feature>
<dbReference type="EMBL" id="BGPR01054802">
    <property type="protein sequence ID" value="GBO31492.1"/>
    <property type="molecule type" value="Genomic_DNA"/>
</dbReference>
<dbReference type="AlphaFoldDB" id="A0A4Y2W3E9"/>
<protein>
    <submittedName>
        <fullName evidence="2">Uncharacterized protein</fullName>
    </submittedName>
</protein>
<organism evidence="2 3">
    <name type="scientific">Araneus ventricosus</name>
    <name type="common">Orbweaver spider</name>
    <name type="synonym">Epeira ventricosa</name>
    <dbReference type="NCBI Taxonomy" id="182803"/>
    <lineage>
        <taxon>Eukaryota</taxon>
        <taxon>Metazoa</taxon>
        <taxon>Ecdysozoa</taxon>
        <taxon>Arthropoda</taxon>
        <taxon>Chelicerata</taxon>
        <taxon>Arachnida</taxon>
        <taxon>Araneae</taxon>
        <taxon>Araneomorphae</taxon>
        <taxon>Entelegynae</taxon>
        <taxon>Araneoidea</taxon>
        <taxon>Araneidae</taxon>
        <taxon>Araneus</taxon>
    </lineage>
</organism>
<comment type="caution">
    <text evidence="2">The sequence shown here is derived from an EMBL/GenBank/DDBJ whole genome shotgun (WGS) entry which is preliminary data.</text>
</comment>
<feature type="compositionally biased region" description="Polar residues" evidence="1">
    <location>
        <begin position="140"/>
        <end position="158"/>
    </location>
</feature>
<feature type="compositionally biased region" description="Polar residues" evidence="1">
    <location>
        <begin position="1"/>
        <end position="10"/>
    </location>
</feature>
<proteinExistence type="predicted"/>
<sequence>MNETAVQLSPHQRHAPPRNGRLRHAQRHGYAHATGNVANEQATLITHSEESRNTTYLYYLSTVAGDLRTPEDTVACSILRRGAVATTIQREVRAKHAAKPYALLVWQPLPKRRGAPPLATMPPPKVITVPSQLWKHQDNETSQQRQEMFSSTDGGQVT</sequence>